<dbReference type="Proteomes" id="UP000250321">
    <property type="component" value="Unassembled WGS sequence"/>
</dbReference>
<name>A0A314UXN8_PRUYE</name>
<sequence length="72" mass="7763">MSTAAPSNPSSLYLDSEQPYGKPKIPKFQNQETVASSSSSSPISIDHQYVIGLDHKVIPGWGSLGQVRWSSS</sequence>
<evidence type="ECO:0000313" key="2">
    <source>
        <dbReference type="EMBL" id="PQM42183.1"/>
    </source>
</evidence>
<gene>
    <name evidence="2" type="ORF">Pyn_23296</name>
</gene>
<reference evidence="2 3" key="1">
    <citation type="submission" date="2018-02" db="EMBL/GenBank/DDBJ databases">
        <title>Draft genome of wild Prunus yedoensis var. nudiflora.</title>
        <authorList>
            <person name="Baek S."/>
            <person name="Kim J.-H."/>
            <person name="Choi K."/>
            <person name="Kim G.-B."/>
            <person name="Cho A."/>
            <person name="Jang H."/>
            <person name="Shin C.-H."/>
            <person name="Yu H.-J."/>
            <person name="Mun J.-H."/>
        </authorList>
    </citation>
    <scope>NUCLEOTIDE SEQUENCE [LARGE SCALE GENOMIC DNA]</scope>
    <source>
        <strain evidence="3">cv. Jeju island</strain>
        <tissue evidence="2">Leaf</tissue>
    </source>
</reference>
<evidence type="ECO:0000313" key="3">
    <source>
        <dbReference type="Proteomes" id="UP000250321"/>
    </source>
</evidence>
<evidence type="ECO:0000256" key="1">
    <source>
        <dbReference type="SAM" id="MobiDB-lite"/>
    </source>
</evidence>
<organism evidence="2 3">
    <name type="scientific">Prunus yedoensis var. nudiflora</name>
    <dbReference type="NCBI Taxonomy" id="2094558"/>
    <lineage>
        <taxon>Eukaryota</taxon>
        <taxon>Viridiplantae</taxon>
        <taxon>Streptophyta</taxon>
        <taxon>Embryophyta</taxon>
        <taxon>Tracheophyta</taxon>
        <taxon>Spermatophyta</taxon>
        <taxon>Magnoliopsida</taxon>
        <taxon>eudicotyledons</taxon>
        <taxon>Gunneridae</taxon>
        <taxon>Pentapetalae</taxon>
        <taxon>rosids</taxon>
        <taxon>fabids</taxon>
        <taxon>Rosales</taxon>
        <taxon>Rosaceae</taxon>
        <taxon>Amygdaloideae</taxon>
        <taxon>Amygdaleae</taxon>
        <taxon>Prunus</taxon>
    </lineage>
</organism>
<keyword evidence="3" id="KW-1185">Reference proteome</keyword>
<feature type="compositionally biased region" description="Polar residues" evidence="1">
    <location>
        <begin position="1"/>
        <end position="13"/>
    </location>
</feature>
<feature type="region of interest" description="Disordered" evidence="1">
    <location>
        <begin position="1"/>
        <end position="42"/>
    </location>
</feature>
<dbReference type="AlphaFoldDB" id="A0A314UXN8"/>
<proteinExistence type="predicted"/>
<protein>
    <submittedName>
        <fullName evidence="2">Uncharacterized protein</fullName>
    </submittedName>
</protein>
<accession>A0A314UXN8</accession>
<comment type="caution">
    <text evidence="2">The sequence shown here is derived from an EMBL/GenBank/DDBJ whole genome shotgun (WGS) entry which is preliminary data.</text>
</comment>
<dbReference type="EMBL" id="PJQY01002860">
    <property type="protein sequence ID" value="PQM42183.1"/>
    <property type="molecule type" value="Genomic_DNA"/>
</dbReference>